<keyword evidence="2" id="KW-0472">Membrane</keyword>
<reference evidence="3" key="1">
    <citation type="submission" date="2023-08" db="EMBL/GenBank/DDBJ databases">
        <authorList>
            <person name="Chen Y."/>
            <person name="Shah S."/>
            <person name="Dougan E. K."/>
            <person name="Thang M."/>
            <person name="Chan C."/>
        </authorList>
    </citation>
    <scope>NUCLEOTIDE SEQUENCE</scope>
</reference>
<name>A0AA36N9D3_9DINO</name>
<proteinExistence type="predicted"/>
<evidence type="ECO:0000256" key="2">
    <source>
        <dbReference type="SAM" id="Phobius"/>
    </source>
</evidence>
<evidence type="ECO:0000256" key="1">
    <source>
        <dbReference type="SAM" id="MobiDB-lite"/>
    </source>
</evidence>
<protein>
    <submittedName>
        <fullName evidence="3">Uncharacterized protein</fullName>
    </submittedName>
</protein>
<accession>A0AA36N9D3</accession>
<dbReference type="EMBL" id="CAUJNA010003090">
    <property type="protein sequence ID" value="CAJ1395211.1"/>
    <property type="molecule type" value="Genomic_DNA"/>
</dbReference>
<dbReference type="Proteomes" id="UP001178507">
    <property type="component" value="Unassembled WGS sequence"/>
</dbReference>
<keyword evidence="2" id="KW-1133">Transmembrane helix</keyword>
<evidence type="ECO:0000313" key="4">
    <source>
        <dbReference type="Proteomes" id="UP001178507"/>
    </source>
</evidence>
<dbReference type="AlphaFoldDB" id="A0AA36N9D3"/>
<organism evidence="3 4">
    <name type="scientific">Effrenium voratum</name>
    <dbReference type="NCBI Taxonomy" id="2562239"/>
    <lineage>
        <taxon>Eukaryota</taxon>
        <taxon>Sar</taxon>
        <taxon>Alveolata</taxon>
        <taxon>Dinophyceae</taxon>
        <taxon>Suessiales</taxon>
        <taxon>Symbiodiniaceae</taxon>
        <taxon>Effrenium</taxon>
    </lineage>
</organism>
<gene>
    <name evidence="3" type="ORF">EVOR1521_LOCUS19678</name>
</gene>
<feature type="transmembrane region" description="Helical" evidence="2">
    <location>
        <begin position="59"/>
        <end position="83"/>
    </location>
</feature>
<sequence length="345" mass="38118">MTCIWSCAGWCAPGGDPSVCRPYTCVPGATSCPGSVCLEECSGNATSGGETAAEPFPLLLVYIPASVVAVLLLCCGILCWRLVRRSCRVPELSLPTVQLRRQVPPPADPLARQLQEATERALQAPIEDKDVVPKSFSVLDPTRKEFTRVGKLLEEWEEEEHRFLHINNEEQAQLVGRSGFADGRSSWSRRMPYPKEPKQKAVSEHERADVPLDQRFIPPLQRKGGAGGESKPKEDPLDFDDPLEEESEASKRLPPLAEKESSGPTEPMPSPSIEKPLPTLEAQSRTEVQELLQRVEQLEAELKARRELEPAQGAPTIAAAEEELPEKPEQSESSFVEAVELKENR</sequence>
<evidence type="ECO:0000313" key="3">
    <source>
        <dbReference type="EMBL" id="CAJ1395211.1"/>
    </source>
</evidence>
<feature type="compositionally biased region" description="Acidic residues" evidence="1">
    <location>
        <begin position="237"/>
        <end position="247"/>
    </location>
</feature>
<feature type="compositionally biased region" description="Basic and acidic residues" evidence="1">
    <location>
        <begin position="193"/>
        <end position="212"/>
    </location>
</feature>
<feature type="region of interest" description="Disordered" evidence="1">
    <location>
        <begin position="175"/>
        <end position="288"/>
    </location>
</feature>
<feature type="region of interest" description="Disordered" evidence="1">
    <location>
        <begin position="304"/>
        <end position="345"/>
    </location>
</feature>
<comment type="caution">
    <text evidence="3">The sequence shown here is derived from an EMBL/GenBank/DDBJ whole genome shotgun (WGS) entry which is preliminary data.</text>
</comment>
<keyword evidence="2" id="KW-0812">Transmembrane</keyword>
<keyword evidence="4" id="KW-1185">Reference proteome</keyword>